<organism evidence="2 3">
    <name type="scientific">Tautonia plasticadhaerens</name>
    <dbReference type="NCBI Taxonomy" id="2527974"/>
    <lineage>
        <taxon>Bacteria</taxon>
        <taxon>Pseudomonadati</taxon>
        <taxon>Planctomycetota</taxon>
        <taxon>Planctomycetia</taxon>
        <taxon>Isosphaerales</taxon>
        <taxon>Isosphaeraceae</taxon>
        <taxon>Tautonia</taxon>
    </lineage>
</organism>
<feature type="transmembrane region" description="Helical" evidence="1">
    <location>
        <begin position="12"/>
        <end position="31"/>
    </location>
</feature>
<protein>
    <submittedName>
        <fullName evidence="2">Uncharacterized protein</fullName>
    </submittedName>
</protein>
<keyword evidence="1" id="KW-1133">Transmembrane helix</keyword>
<dbReference type="Proteomes" id="UP000317835">
    <property type="component" value="Chromosome"/>
</dbReference>
<dbReference type="PROSITE" id="PS00409">
    <property type="entry name" value="PROKAR_NTER_METHYL"/>
    <property type="match status" value="1"/>
</dbReference>
<keyword evidence="1" id="KW-0472">Membrane</keyword>
<sequence length="551" mass="60201">MRRDRGFTLIELGVVIVIIGILMSFLLAASWEGLRRAEERGTQSLILKLDAAMADRVEALSLQRPPANVAHRYLAMTELPSGTARVYRQSPNRARLIAKIDYLRRELPDVFFVQADDRYPLNFAGLAFFPETALPVARSTSASFLGTAASPYARYLLPLGHGVQSSRPAGLFDDEPTLPRPQTPIQNHVLRYGLGGTSNAPAGEGIFGGSYSVMAALTRQLGYPEAGSNGSDDDGNGLVDEKTASEFQMDSGDFAALNARINARLQNHSHVTARAEMLYAILVGGAGPLGSAFSPDDFTDREVRDTDNDGLMEFVDAWGRPLQFYRWPTYYTTDLGSNRSFQKGAGEYQNRVEPRQQNTIDPNQSLVAPGWWADMVEQAGGGLPPSSEQMSSRANLFQQHFFSLVDPQADVPQAVPGRLWDRTDYYKRRAYFTKFLITSAGPDGRLGTGSFGVLYDDSGTSLQPPAIISDPDAFTARMILLENQAARSNPFARIVKGAAGPLTIDEAGQAGRLGLYQLQPSGEIYSILMRDEWGADDITNHNLTTTGTGAR</sequence>
<dbReference type="AlphaFoldDB" id="A0A518H4Y3"/>
<dbReference type="EMBL" id="CP036426">
    <property type="protein sequence ID" value="QDV35902.1"/>
    <property type="molecule type" value="Genomic_DNA"/>
</dbReference>
<dbReference type="InterPro" id="IPR012902">
    <property type="entry name" value="N_methyl_site"/>
</dbReference>
<dbReference type="Gene3D" id="3.30.700.10">
    <property type="entry name" value="Glycoprotein, Type 4 Pilin"/>
    <property type="match status" value="1"/>
</dbReference>
<dbReference type="RefSeq" id="WP_197446163.1">
    <property type="nucleotide sequence ID" value="NZ_CP036426.1"/>
</dbReference>
<dbReference type="InterPro" id="IPR045584">
    <property type="entry name" value="Pilin-like"/>
</dbReference>
<evidence type="ECO:0000313" key="2">
    <source>
        <dbReference type="EMBL" id="QDV35902.1"/>
    </source>
</evidence>
<accession>A0A518H4Y3</accession>
<reference evidence="2 3" key="1">
    <citation type="submission" date="2019-02" db="EMBL/GenBank/DDBJ databases">
        <title>Deep-cultivation of Planctomycetes and their phenomic and genomic characterization uncovers novel biology.</title>
        <authorList>
            <person name="Wiegand S."/>
            <person name="Jogler M."/>
            <person name="Boedeker C."/>
            <person name="Pinto D."/>
            <person name="Vollmers J."/>
            <person name="Rivas-Marin E."/>
            <person name="Kohn T."/>
            <person name="Peeters S.H."/>
            <person name="Heuer A."/>
            <person name="Rast P."/>
            <person name="Oberbeckmann S."/>
            <person name="Bunk B."/>
            <person name="Jeske O."/>
            <person name="Meyerdierks A."/>
            <person name="Storesund J.E."/>
            <person name="Kallscheuer N."/>
            <person name="Luecker S."/>
            <person name="Lage O.M."/>
            <person name="Pohl T."/>
            <person name="Merkel B.J."/>
            <person name="Hornburger P."/>
            <person name="Mueller R.-W."/>
            <person name="Bruemmer F."/>
            <person name="Labrenz M."/>
            <person name="Spormann A.M."/>
            <person name="Op den Camp H."/>
            <person name="Overmann J."/>
            <person name="Amann R."/>
            <person name="Jetten M.S.M."/>
            <person name="Mascher T."/>
            <person name="Medema M.H."/>
            <person name="Devos D.P."/>
            <person name="Kaster A.-K."/>
            <person name="Ovreas L."/>
            <person name="Rohde M."/>
            <person name="Galperin M.Y."/>
            <person name="Jogler C."/>
        </authorList>
    </citation>
    <scope>NUCLEOTIDE SEQUENCE [LARGE SCALE GENOMIC DNA]</scope>
    <source>
        <strain evidence="2 3">ElP</strain>
    </source>
</reference>
<keyword evidence="3" id="KW-1185">Reference proteome</keyword>
<keyword evidence="1" id="KW-0812">Transmembrane</keyword>
<dbReference type="KEGG" id="tpla:ElP_38100"/>
<evidence type="ECO:0000313" key="3">
    <source>
        <dbReference type="Proteomes" id="UP000317835"/>
    </source>
</evidence>
<gene>
    <name evidence="2" type="ORF">ElP_38100</name>
</gene>
<name>A0A518H4Y3_9BACT</name>
<dbReference type="Pfam" id="PF07963">
    <property type="entry name" value="N_methyl"/>
    <property type="match status" value="1"/>
</dbReference>
<dbReference type="NCBIfam" id="TIGR02532">
    <property type="entry name" value="IV_pilin_GFxxxE"/>
    <property type="match status" value="1"/>
</dbReference>
<proteinExistence type="predicted"/>
<evidence type="ECO:0000256" key="1">
    <source>
        <dbReference type="SAM" id="Phobius"/>
    </source>
</evidence>
<dbReference type="SUPFAM" id="SSF54523">
    <property type="entry name" value="Pili subunits"/>
    <property type="match status" value="1"/>
</dbReference>